<evidence type="ECO:0000256" key="1">
    <source>
        <dbReference type="SAM" id="Phobius"/>
    </source>
</evidence>
<sequence>MDEWWELLKKAHEEVMNATGWGALLSGEGKWWSASPSGAVQQGWKEVTAFIAAVDWWEPFFTYLAAFHIVVATAVVLLTWGASPERLIAVDVLLLLLIWCSSYLNDIGRSYAPFLFVEKGANYFDASGLFVTVTYALPLFLLVLWLQGRIIVRLLKLMVAVKRKQMLSKRRQHTVAPEGSAQATTVREK</sequence>
<feature type="transmembrane region" description="Helical" evidence="1">
    <location>
        <begin position="60"/>
        <end position="80"/>
    </location>
</feature>
<reference evidence="2" key="1">
    <citation type="journal article" date="2012" name="Proc. Natl. Acad. Sci. U.S.A.">
        <title>Antigenic diversity is generated by distinct evolutionary mechanisms in African trypanosome species.</title>
        <authorList>
            <person name="Jackson A.P."/>
            <person name="Berry A."/>
            <person name="Aslett M."/>
            <person name="Allison H.C."/>
            <person name="Burton P."/>
            <person name="Vavrova-Anderson J."/>
            <person name="Brown R."/>
            <person name="Browne H."/>
            <person name="Corton N."/>
            <person name="Hauser H."/>
            <person name="Gamble J."/>
            <person name="Gilderthorp R."/>
            <person name="Marcello L."/>
            <person name="McQuillan J."/>
            <person name="Otto T.D."/>
            <person name="Quail M.A."/>
            <person name="Sanders M.J."/>
            <person name="van Tonder A."/>
            <person name="Ginger M.L."/>
            <person name="Field M.C."/>
            <person name="Barry J.D."/>
            <person name="Hertz-Fowler C."/>
            <person name="Berriman M."/>
        </authorList>
    </citation>
    <scope>NUCLEOTIDE SEQUENCE</scope>
    <source>
        <strain evidence="2">IL3000</strain>
    </source>
</reference>
<proteinExistence type="predicted"/>
<keyword evidence="1" id="KW-1133">Transmembrane helix</keyword>
<dbReference type="Pfam" id="PF14770">
    <property type="entry name" value="TMEM18"/>
    <property type="match status" value="1"/>
</dbReference>
<gene>
    <name evidence="2" type="ORF">TCIL3000_11_16360</name>
</gene>
<evidence type="ECO:0000313" key="2">
    <source>
        <dbReference type="EMBL" id="CCC96124.1"/>
    </source>
</evidence>
<dbReference type="VEuPathDB" id="TriTrypDB:TcIL3000.11.16360"/>
<name>G0V3A1_TRYCI</name>
<protein>
    <submittedName>
        <fullName evidence="2">Uncharacterized protein TCIL3000_11_16360</fullName>
    </submittedName>
</protein>
<dbReference type="EMBL" id="HE575324">
    <property type="protein sequence ID" value="CCC96124.1"/>
    <property type="molecule type" value="Genomic_DNA"/>
</dbReference>
<feature type="transmembrane region" description="Helical" evidence="1">
    <location>
        <begin position="87"/>
        <end position="104"/>
    </location>
</feature>
<keyword evidence="1" id="KW-0472">Membrane</keyword>
<accession>G0V3A1</accession>
<dbReference type="InterPro" id="IPR026721">
    <property type="entry name" value="TMEM18"/>
</dbReference>
<feature type="transmembrane region" description="Helical" evidence="1">
    <location>
        <begin position="124"/>
        <end position="146"/>
    </location>
</feature>
<organism evidence="2">
    <name type="scientific">Trypanosoma congolense (strain IL3000)</name>
    <dbReference type="NCBI Taxonomy" id="1068625"/>
    <lineage>
        <taxon>Eukaryota</taxon>
        <taxon>Discoba</taxon>
        <taxon>Euglenozoa</taxon>
        <taxon>Kinetoplastea</taxon>
        <taxon>Metakinetoplastina</taxon>
        <taxon>Trypanosomatida</taxon>
        <taxon>Trypanosomatidae</taxon>
        <taxon>Trypanosoma</taxon>
        <taxon>Nannomonas</taxon>
    </lineage>
</organism>
<keyword evidence="1" id="KW-0812">Transmembrane</keyword>
<dbReference type="AlphaFoldDB" id="G0V3A1"/>